<name>A0A3G9KAF1_9ACTN</name>
<dbReference type="RefSeq" id="WP_126421292.1">
    <property type="nucleotide sequence ID" value="NZ_AP019367.1"/>
</dbReference>
<organism evidence="1 2">
    <name type="scientific">Parolsenella catena</name>
    <dbReference type="NCBI Taxonomy" id="2003188"/>
    <lineage>
        <taxon>Bacteria</taxon>
        <taxon>Bacillati</taxon>
        <taxon>Actinomycetota</taxon>
        <taxon>Coriobacteriia</taxon>
        <taxon>Coriobacteriales</taxon>
        <taxon>Atopobiaceae</taxon>
        <taxon>Parolsenella</taxon>
    </lineage>
</organism>
<dbReference type="GeneID" id="88848611"/>
<protein>
    <submittedName>
        <fullName evidence="1">Uncharacterized protein</fullName>
    </submittedName>
</protein>
<evidence type="ECO:0000313" key="2">
    <source>
        <dbReference type="Proteomes" id="UP000273154"/>
    </source>
</evidence>
<dbReference type="EMBL" id="AP019367">
    <property type="protein sequence ID" value="BBH49885.1"/>
    <property type="molecule type" value="Genomic_DNA"/>
</dbReference>
<accession>A0A3G9KAF1</accession>
<dbReference type="KEGG" id="pcat:Pcatena_04720"/>
<reference evidence="2" key="1">
    <citation type="submission" date="2018-11" db="EMBL/GenBank/DDBJ databases">
        <title>Comparative genomics of Parolsenella catena and Libanicoccus massiliensis: Reclassification of Libanicoccus massiliensis as Parolsenella massiliensis comb. nov.</title>
        <authorList>
            <person name="Sakamoto M."/>
            <person name="Ikeyama N."/>
            <person name="Murakami T."/>
            <person name="Mori H."/>
            <person name="Yuki M."/>
            <person name="Ohkuma M."/>
        </authorList>
    </citation>
    <scope>NUCLEOTIDE SEQUENCE [LARGE SCALE GENOMIC DNA]</scope>
    <source>
        <strain evidence="2">JCM 31932</strain>
    </source>
</reference>
<dbReference type="Proteomes" id="UP000273154">
    <property type="component" value="Chromosome"/>
</dbReference>
<evidence type="ECO:0000313" key="1">
    <source>
        <dbReference type="EMBL" id="BBH49885.1"/>
    </source>
</evidence>
<proteinExistence type="predicted"/>
<sequence length="68" mass="7043">MLQIQNMTLQANVPRTVGKLPVKPTREVVGAISYGTSAGYVSVHTDGTVICMAKAGGDFSGQVCFLAG</sequence>
<gene>
    <name evidence="1" type="ORF">Pcatena_04720</name>
</gene>
<keyword evidence="2" id="KW-1185">Reference proteome</keyword>
<dbReference type="AlphaFoldDB" id="A0A3G9KAF1"/>